<dbReference type="PANTHER" id="PTHR33393">
    <property type="entry name" value="POLYGLUTAMINE SYNTHESIS ACCESSORY PROTEIN RV0574C-RELATED"/>
    <property type="match status" value="1"/>
</dbReference>
<evidence type="ECO:0000313" key="4">
    <source>
        <dbReference type="Proteomes" id="UP001355653"/>
    </source>
</evidence>
<dbReference type="RefSeq" id="WP_127458120.1">
    <property type="nucleotide sequence ID" value="NZ_JAROBY010000110.1"/>
</dbReference>
<dbReference type="Gene3D" id="3.60.21.10">
    <property type="match status" value="1"/>
</dbReference>
<sequence length="327" mass="36133">MIQVTIAAVGDLLMKSEIIAAAKRPEGHEFAPIFEEVTPILKAHDLAIGNLETTFSGKRLLGSPGIRPKCNCPRERRNPRTGLPVFNCPDGLAGSLKKAGFHVLTTANNHCMDGGRSGVKRTLQVLDAHKLQHTGTARSAKEAQGPLIVDVKGVRIGIVAYTEKTNAIPVPQRWLVNRFNANQMKADIRGMKDKADFIIACLHFGKEYRNYPDSSQKKWMEFLFRQGVNVVLGAHPHVLHPITQSVKKDKYGVERTRVAASSLGNFVSSKLTKGTNTVRGMILSLTLTKHDNGRTDISGVEQIPTLVERRKGETTTYTVVPERRWGR</sequence>
<gene>
    <name evidence="3" type="ORF">P5G65_35440</name>
</gene>
<protein>
    <submittedName>
        <fullName evidence="3">CapA family protein</fullName>
    </submittedName>
</protein>
<dbReference type="SUPFAM" id="SSF56300">
    <property type="entry name" value="Metallo-dependent phosphatases"/>
    <property type="match status" value="1"/>
</dbReference>
<comment type="similarity">
    <text evidence="1">Belongs to the CapA family.</text>
</comment>
<dbReference type="SMART" id="SM00854">
    <property type="entry name" value="PGA_cap"/>
    <property type="match status" value="1"/>
</dbReference>
<dbReference type="EMBL" id="JAROBY010000110">
    <property type="protein sequence ID" value="MEB4799161.1"/>
    <property type="molecule type" value="Genomic_DNA"/>
</dbReference>
<reference evidence="3 4" key="1">
    <citation type="submission" date="2023-03" db="EMBL/GenBank/DDBJ databases">
        <title>Bacillus Genome Sequencing.</title>
        <authorList>
            <person name="Dunlap C."/>
        </authorList>
    </citation>
    <scope>NUCLEOTIDE SEQUENCE [LARGE SCALE GENOMIC DNA]</scope>
    <source>
        <strain evidence="3 4">NRS-1351</strain>
    </source>
</reference>
<dbReference type="Proteomes" id="UP001355653">
    <property type="component" value="Unassembled WGS sequence"/>
</dbReference>
<evidence type="ECO:0000259" key="2">
    <source>
        <dbReference type="SMART" id="SM00854"/>
    </source>
</evidence>
<organism evidence="3 4">
    <name type="scientific">Paenibacillus chondroitinus</name>
    <dbReference type="NCBI Taxonomy" id="59842"/>
    <lineage>
        <taxon>Bacteria</taxon>
        <taxon>Bacillati</taxon>
        <taxon>Bacillota</taxon>
        <taxon>Bacilli</taxon>
        <taxon>Bacillales</taxon>
        <taxon>Paenibacillaceae</taxon>
        <taxon>Paenibacillus</taxon>
    </lineage>
</organism>
<name>A0ABU6DQS0_9BACL</name>
<feature type="domain" description="Capsule synthesis protein CapA" evidence="2">
    <location>
        <begin position="5"/>
        <end position="270"/>
    </location>
</feature>
<dbReference type="CDD" id="cd07381">
    <property type="entry name" value="MPP_CapA"/>
    <property type="match status" value="1"/>
</dbReference>
<dbReference type="InterPro" id="IPR019079">
    <property type="entry name" value="Capsule_synth_CapA"/>
</dbReference>
<accession>A0ABU6DQS0</accession>
<dbReference type="InterPro" id="IPR029052">
    <property type="entry name" value="Metallo-depent_PP-like"/>
</dbReference>
<comment type="caution">
    <text evidence="3">The sequence shown here is derived from an EMBL/GenBank/DDBJ whole genome shotgun (WGS) entry which is preliminary data.</text>
</comment>
<dbReference type="InterPro" id="IPR052169">
    <property type="entry name" value="CW_Biosynth-Accessory"/>
</dbReference>
<evidence type="ECO:0000256" key="1">
    <source>
        <dbReference type="ARBA" id="ARBA00005662"/>
    </source>
</evidence>
<evidence type="ECO:0000313" key="3">
    <source>
        <dbReference type="EMBL" id="MEB4799161.1"/>
    </source>
</evidence>
<dbReference type="Pfam" id="PF09587">
    <property type="entry name" value="PGA_cap"/>
    <property type="match status" value="1"/>
</dbReference>
<keyword evidence="4" id="KW-1185">Reference proteome</keyword>
<proteinExistence type="inferred from homology"/>
<dbReference type="PANTHER" id="PTHR33393:SF12">
    <property type="entry name" value="CAPSULE BIOSYNTHESIS PROTEIN CAPA"/>
    <property type="match status" value="1"/>
</dbReference>